<dbReference type="Pfam" id="PF01035">
    <property type="entry name" value="DNA_binding_1"/>
    <property type="match status" value="1"/>
</dbReference>
<dbReference type="NCBIfam" id="TIGR00589">
    <property type="entry name" value="ogt"/>
    <property type="match status" value="1"/>
</dbReference>
<dbReference type="PROSITE" id="PS00374">
    <property type="entry name" value="MGMT"/>
    <property type="match status" value="1"/>
</dbReference>
<keyword evidence="6" id="KW-0804">Transcription</keyword>
<comment type="caution">
    <text evidence="10">The sequence shown here is derived from an EMBL/GenBank/DDBJ whole genome shotgun (WGS) entry which is preliminary data.</text>
</comment>
<dbReference type="GO" id="GO:0043565">
    <property type="term" value="F:sequence-specific DNA binding"/>
    <property type="evidence" value="ECO:0007669"/>
    <property type="project" value="InterPro"/>
</dbReference>
<evidence type="ECO:0000256" key="5">
    <source>
        <dbReference type="ARBA" id="ARBA00023015"/>
    </source>
</evidence>
<dbReference type="GO" id="GO:0003908">
    <property type="term" value="F:methylated-DNA-[protein]-cysteine S-methyltransferase activity"/>
    <property type="evidence" value="ECO:0007669"/>
    <property type="project" value="UniProtKB-EC"/>
</dbReference>
<dbReference type="RefSeq" id="WP_346052944.1">
    <property type="nucleotide sequence ID" value="NZ_JAYGII010000041.1"/>
</dbReference>
<dbReference type="SUPFAM" id="SSF53155">
    <property type="entry name" value="Methylated DNA-protein cysteine methyltransferase domain"/>
    <property type="match status" value="1"/>
</dbReference>
<feature type="domain" description="HTH araC/xylS-type" evidence="9">
    <location>
        <begin position="17"/>
        <end position="114"/>
    </location>
</feature>
<dbReference type="InterPro" id="IPR036388">
    <property type="entry name" value="WH-like_DNA-bd_sf"/>
</dbReference>
<dbReference type="Gene3D" id="3.30.160.70">
    <property type="entry name" value="Methylated DNA-protein cysteine methyltransferase domain"/>
    <property type="match status" value="1"/>
</dbReference>
<dbReference type="InterPro" id="IPR001497">
    <property type="entry name" value="MethylDNA_cys_MeTrfase_AS"/>
</dbReference>
<name>A0AAP6JJC8_9GAMM</name>
<keyword evidence="5" id="KW-0805">Transcription regulation</keyword>
<dbReference type="SUPFAM" id="SSF46689">
    <property type="entry name" value="Homeodomain-like"/>
    <property type="match status" value="1"/>
</dbReference>
<dbReference type="GO" id="GO:0003700">
    <property type="term" value="F:DNA-binding transcription factor activity"/>
    <property type="evidence" value="ECO:0007669"/>
    <property type="project" value="InterPro"/>
</dbReference>
<keyword evidence="3 10" id="KW-0808">Transferase</keyword>
<dbReference type="Gene3D" id="1.10.10.10">
    <property type="entry name" value="Winged helix-like DNA-binding domain superfamily/Winged helix DNA-binding domain"/>
    <property type="match status" value="1"/>
</dbReference>
<evidence type="ECO:0000256" key="8">
    <source>
        <dbReference type="ARBA" id="ARBA00049348"/>
    </source>
</evidence>
<dbReference type="CDD" id="cd06445">
    <property type="entry name" value="ATase"/>
    <property type="match status" value="1"/>
</dbReference>
<dbReference type="InterPro" id="IPR018060">
    <property type="entry name" value="HTH_AraC"/>
</dbReference>
<protein>
    <submittedName>
        <fullName evidence="10">Methylated-DNA--[protein]-cysteine S-methyltransferase</fullName>
        <ecNumber evidence="10">2.1.1.63</ecNumber>
    </submittedName>
</protein>
<dbReference type="GO" id="GO:0006281">
    <property type="term" value="P:DNA repair"/>
    <property type="evidence" value="ECO:0007669"/>
    <property type="project" value="UniProtKB-KW"/>
</dbReference>
<evidence type="ECO:0000313" key="10">
    <source>
        <dbReference type="EMBL" id="MEA5446589.1"/>
    </source>
</evidence>
<gene>
    <name evidence="10" type="ORF">VCB98_12250</name>
</gene>
<evidence type="ECO:0000313" key="11">
    <source>
        <dbReference type="Proteomes" id="UP001302316"/>
    </source>
</evidence>
<evidence type="ECO:0000256" key="3">
    <source>
        <dbReference type="ARBA" id="ARBA00022679"/>
    </source>
</evidence>
<evidence type="ECO:0000256" key="7">
    <source>
        <dbReference type="ARBA" id="ARBA00023204"/>
    </source>
</evidence>
<comment type="catalytic activity">
    <reaction evidence="8">
        <text>a 6-O-methyl-2'-deoxyguanosine in DNA + L-cysteinyl-[protein] = S-methyl-L-cysteinyl-[protein] + a 2'-deoxyguanosine in DNA</text>
        <dbReference type="Rhea" id="RHEA:24000"/>
        <dbReference type="Rhea" id="RHEA-COMP:10131"/>
        <dbReference type="Rhea" id="RHEA-COMP:10132"/>
        <dbReference type="Rhea" id="RHEA-COMP:11367"/>
        <dbReference type="Rhea" id="RHEA-COMP:11368"/>
        <dbReference type="ChEBI" id="CHEBI:29950"/>
        <dbReference type="ChEBI" id="CHEBI:82612"/>
        <dbReference type="ChEBI" id="CHEBI:85445"/>
        <dbReference type="ChEBI" id="CHEBI:85448"/>
        <dbReference type="EC" id="2.1.1.63"/>
    </reaction>
</comment>
<evidence type="ECO:0000256" key="1">
    <source>
        <dbReference type="ARBA" id="ARBA00001286"/>
    </source>
</evidence>
<comment type="catalytic activity">
    <reaction evidence="1">
        <text>a 4-O-methyl-thymidine in DNA + L-cysteinyl-[protein] = a thymidine in DNA + S-methyl-L-cysteinyl-[protein]</text>
        <dbReference type="Rhea" id="RHEA:53428"/>
        <dbReference type="Rhea" id="RHEA-COMP:10131"/>
        <dbReference type="Rhea" id="RHEA-COMP:10132"/>
        <dbReference type="Rhea" id="RHEA-COMP:13555"/>
        <dbReference type="Rhea" id="RHEA-COMP:13556"/>
        <dbReference type="ChEBI" id="CHEBI:29950"/>
        <dbReference type="ChEBI" id="CHEBI:82612"/>
        <dbReference type="ChEBI" id="CHEBI:137386"/>
        <dbReference type="ChEBI" id="CHEBI:137387"/>
        <dbReference type="EC" id="2.1.1.63"/>
    </reaction>
</comment>
<keyword evidence="7" id="KW-0234">DNA repair</keyword>
<dbReference type="SMART" id="SM00342">
    <property type="entry name" value="HTH_ARAC"/>
    <property type="match status" value="1"/>
</dbReference>
<dbReference type="EMBL" id="JAYGII010000041">
    <property type="protein sequence ID" value="MEA5446589.1"/>
    <property type="molecule type" value="Genomic_DNA"/>
</dbReference>
<accession>A0AAP6JJC8</accession>
<evidence type="ECO:0000259" key="9">
    <source>
        <dbReference type="PROSITE" id="PS01124"/>
    </source>
</evidence>
<organism evidence="10 11">
    <name type="scientific">Natronospira elongata</name>
    <dbReference type="NCBI Taxonomy" id="3110268"/>
    <lineage>
        <taxon>Bacteria</taxon>
        <taxon>Pseudomonadati</taxon>
        <taxon>Pseudomonadota</taxon>
        <taxon>Gammaproteobacteria</taxon>
        <taxon>Natronospirales</taxon>
        <taxon>Natronospiraceae</taxon>
        <taxon>Natronospira</taxon>
    </lineage>
</organism>
<dbReference type="InterPro" id="IPR036631">
    <property type="entry name" value="MGMT_N_sf"/>
</dbReference>
<dbReference type="Gene3D" id="1.10.10.60">
    <property type="entry name" value="Homeodomain-like"/>
    <property type="match status" value="1"/>
</dbReference>
<keyword evidence="2 10" id="KW-0489">Methyltransferase</keyword>
<dbReference type="Pfam" id="PF12833">
    <property type="entry name" value="HTH_18"/>
    <property type="match status" value="1"/>
</dbReference>
<dbReference type="InterPro" id="IPR036217">
    <property type="entry name" value="MethylDNA_cys_MeTrfase_DNAb"/>
</dbReference>
<dbReference type="InterPro" id="IPR014048">
    <property type="entry name" value="MethylDNA_cys_MeTrfase_DNA-bd"/>
</dbReference>
<dbReference type="GO" id="GO:0032259">
    <property type="term" value="P:methylation"/>
    <property type="evidence" value="ECO:0007669"/>
    <property type="project" value="UniProtKB-KW"/>
</dbReference>
<keyword evidence="4" id="KW-0227">DNA damage</keyword>
<dbReference type="PANTHER" id="PTHR10815:SF13">
    <property type="entry name" value="METHYLATED-DNA--PROTEIN-CYSTEINE METHYLTRANSFERASE"/>
    <property type="match status" value="1"/>
</dbReference>
<evidence type="ECO:0000256" key="6">
    <source>
        <dbReference type="ARBA" id="ARBA00023163"/>
    </source>
</evidence>
<dbReference type="Proteomes" id="UP001302316">
    <property type="component" value="Unassembled WGS sequence"/>
</dbReference>
<dbReference type="PANTHER" id="PTHR10815">
    <property type="entry name" value="METHYLATED-DNA--PROTEIN-CYSTEINE METHYLTRANSFERASE"/>
    <property type="match status" value="1"/>
</dbReference>
<dbReference type="SUPFAM" id="SSF46767">
    <property type="entry name" value="Methylated DNA-protein cysteine methyltransferase, C-terminal domain"/>
    <property type="match status" value="1"/>
</dbReference>
<dbReference type="PROSITE" id="PS01124">
    <property type="entry name" value="HTH_ARAC_FAMILY_2"/>
    <property type="match status" value="1"/>
</dbReference>
<reference evidence="10 11" key="1">
    <citation type="submission" date="2023-12" db="EMBL/GenBank/DDBJ databases">
        <title>Whole-genome sequencing of halo(alkali)philic microorganisms from hypersaline lakes.</title>
        <authorList>
            <person name="Sorokin D.Y."/>
            <person name="Merkel A.Y."/>
            <person name="Messina E."/>
            <person name="Yakimov M."/>
        </authorList>
    </citation>
    <scope>NUCLEOTIDE SEQUENCE [LARGE SCALE GENOMIC DNA]</scope>
    <source>
        <strain evidence="10 11">AB-CW1</strain>
    </source>
</reference>
<keyword evidence="11" id="KW-1185">Reference proteome</keyword>
<evidence type="ECO:0000256" key="2">
    <source>
        <dbReference type="ARBA" id="ARBA00022603"/>
    </source>
</evidence>
<dbReference type="InterPro" id="IPR009057">
    <property type="entry name" value="Homeodomain-like_sf"/>
</dbReference>
<proteinExistence type="predicted"/>
<dbReference type="AlphaFoldDB" id="A0AAP6JJC8"/>
<evidence type="ECO:0000256" key="4">
    <source>
        <dbReference type="ARBA" id="ARBA00022763"/>
    </source>
</evidence>
<sequence>MSESPASENNSVYARIARAIDFLVSEAERQPSLSEAAAQAAMSPAHFTRVFRRMVGVSPKRFLSLVTLEAFKQRLAEGATALEAQLDAGLSSAGRVHDHFLRLDAVSPGEYRRQGAGLVVRYGFHEGPLGDMLVATTDRGLCFLAFTEVEGRTSALGQLSAAWPGARLLADAGPGKYYVAALSRAPRDAGPLSIHVRGSNFQVQVWRALLRIPEGVLLSYGDLASAVGRPRAVRAVASAVGANPVACFIPCHRVIRRSGGPGGYRWSMPIKFALISRESISAP</sequence>
<dbReference type="EC" id="2.1.1.63" evidence="10"/>